<evidence type="ECO:0000313" key="1">
    <source>
        <dbReference type="EMBL" id="MCY9596894.1"/>
    </source>
</evidence>
<evidence type="ECO:0000313" key="2">
    <source>
        <dbReference type="EMBL" id="QAV19791.1"/>
    </source>
</evidence>
<sequence length="97" mass="11244">MLTITAYSAELVKDPFGIIPGKRYEFNLEVDVPEDDELYTANGIYLRVIYGVDEGQSRIIKYDIRENSTDTYLEFDLEDEELAVVDTFCKEHLPQDE</sequence>
<dbReference type="Proteomes" id="UP001527202">
    <property type="component" value="Unassembled WGS sequence"/>
</dbReference>
<dbReference type="RefSeq" id="WP_042227131.1">
    <property type="nucleotide sequence ID" value="NZ_CP026520.1"/>
</dbReference>
<proteinExistence type="predicted"/>
<dbReference type="AlphaFoldDB" id="A0A410X014"/>
<name>A0A410X014_9BACL</name>
<dbReference type="EMBL" id="CP026520">
    <property type="protein sequence ID" value="QAV19791.1"/>
    <property type="molecule type" value="Genomic_DNA"/>
</dbReference>
<protein>
    <submittedName>
        <fullName evidence="1">DUF6509 family protein</fullName>
    </submittedName>
    <submittedName>
        <fullName evidence="2">Pullulanase</fullName>
    </submittedName>
</protein>
<dbReference type="GeneID" id="95377055"/>
<reference evidence="2 3" key="1">
    <citation type="submission" date="2018-01" db="EMBL/GenBank/DDBJ databases">
        <title>The whole genome sequencing and assembly of Paenibacillus chitinolyticus KCCM 41400 strain.</title>
        <authorList>
            <person name="Kim J.-Y."/>
            <person name="Park M.-K."/>
            <person name="Lee Y.-J."/>
            <person name="Yi H."/>
            <person name="Bahn Y.-S."/>
            <person name="Kim J.F."/>
            <person name="Lee D.-W."/>
        </authorList>
    </citation>
    <scope>NUCLEOTIDE SEQUENCE [LARGE SCALE GENOMIC DNA]</scope>
    <source>
        <strain evidence="2 3">KCCM 41400</strain>
    </source>
</reference>
<organism evidence="2 3">
    <name type="scientific">Paenibacillus chitinolyticus</name>
    <dbReference type="NCBI Taxonomy" id="79263"/>
    <lineage>
        <taxon>Bacteria</taxon>
        <taxon>Bacillati</taxon>
        <taxon>Bacillota</taxon>
        <taxon>Bacilli</taxon>
        <taxon>Bacillales</taxon>
        <taxon>Paenibacillaceae</taxon>
        <taxon>Paenibacillus</taxon>
    </lineage>
</organism>
<dbReference type="KEGG" id="pchi:PC41400_19870"/>
<dbReference type="OrthoDB" id="2736409at2"/>
<dbReference type="EMBL" id="JAMDMJ010000015">
    <property type="protein sequence ID" value="MCY9596894.1"/>
    <property type="molecule type" value="Genomic_DNA"/>
</dbReference>
<reference evidence="1 4" key="2">
    <citation type="submission" date="2022-05" db="EMBL/GenBank/DDBJ databases">
        <title>Genome Sequencing of Bee-Associated Microbes.</title>
        <authorList>
            <person name="Dunlap C."/>
        </authorList>
    </citation>
    <scope>NUCLEOTIDE SEQUENCE [LARGE SCALE GENOMIC DNA]</scope>
    <source>
        <strain evidence="1 4">NRRL B-23120</strain>
    </source>
</reference>
<keyword evidence="4" id="KW-1185">Reference proteome</keyword>
<gene>
    <name evidence="1" type="ORF">M5X16_14035</name>
    <name evidence="2" type="ORF">PC41400_19870</name>
</gene>
<evidence type="ECO:0000313" key="3">
    <source>
        <dbReference type="Proteomes" id="UP000288943"/>
    </source>
</evidence>
<evidence type="ECO:0000313" key="4">
    <source>
        <dbReference type="Proteomes" id="UP001527202"/>
    </source>
</evidence>
<dbReference type="Proteomes" id="UP000288943">
    <property type="component" value="Chromosome"/>
</dbReference>
<accession>A0A410X014</accession>
<dbReference type="InterPro" id="IPR045424">
    <property type="entry name" value="DUF6509"/>
</dbReference>
<dbReference type="Pfam" id="PF20119">
    <property type="entry name" value="DUF6509"/>
    <property type="match status" value="1"/>
</dbReference>